<dbReference type="Proteomes" id="UP000887565">
    <property type="component" value="Unplaced"/>
</dbReference>
<name>A0A915KFR7_ROMCU</name>
<reference evidence="2" key="1">
    <citation type="submission" date="2022-11" db="UniProtKB">
        <authorList>
            <consortium name="WormBaseParasite"/>
        </authorList>
    </citation>
    <scope>IDENTIFICATION</scope>
</reference>
<evidence type="ECO:0000313" key="1">
    <source>
        <dbReference type="Proteomes" id="UP000887565"/>
    </source>
</evidence>
<dbReference type="WBParaSite" id="nRc.2.0.1.t37220-RA">
    <property type="protein sequence ID" value="nRc.2.0.1.t37220-RA"/>
    <property type="gene ID" value="nRc.2.0.1.g37220"/>
</dbReference>
<keyword evidence="1" id="KW-1185">Reference proteome</keyword>
<dbReference type="AlphaFoldDB" id="A0A915KFR7"/>
<organism evidence="1 2">
    <name type="scientific">Romanomermis culicivorax</name>
    <name type="common">Nematode worm</name>
    <dbReference type="NCBI Taxonomy" id="13658"/>
    <lineage>
        <taxon>Eukaryota</taxon>
        <taxon>Metazoa</taxon>
        <taxon>Ecdysozoa</taxon>
        <taxon>Nematoda</taxon>
        <taxon>Enoplea</taxon>
        <taxon>Dorylaimia</taxon>
        <taxon>Mermithida</taxon>
        <taxon>Mermithoidea</taxon>
        <taxon>Mermithidae</taxon>
        <taxon>Romanomermis</taxon>
    </lineage>
</organism>
<evidence type="ECO:0000313" key="2">
    <source>
        <dbReference type="WBParaSite" id="nRc.2.0.1.t37220-RA"/>
    </source>
</evidence>
<accession>A0A915KFR7</accession>
<protein>
    <submittedName>
        <fullName evidence="2">Uncharacterized protein</fullName>
    </submittedName>
</protein>
<proteinExistence type="predicted"/>
<sequence length="153" mass="16649">MAMAMQINEFIKFMLDDISTLAPVPMDESTPVQPTVMDTETNTATTDQMLTDIPEETTADQLTAMDITPQEPATVAALLPPTVDPCIYLATPAVLPRPPMIATVAAARYIPPVQCSKQIISDSQWQALASIISQCHCPECCSPNIIGWTIQMR</sequence>